<keyword evidence="2" id="KW-1185">Reference proteome</keyword>
<evidence type="ECO:0000256" key="1">
    <source>
        <dbReference type="SAM" id="MobiDB-lite"/>
    </source>
</evidence>
<organism evidence="2 3">
    <name type="scientific">Steinernema glaseri</name>
    <dbReference type="NCBI Taxonomy" id="37863"/>
    <lineage>
        <taxon>Eukaryota</taxon>
        <taxon>Metazoa</taxon>
        <taxon>Ecdysozoa</taxon>
        <taxon>Nematoda</taxon>
        <taxon>Chromadorea</taxon>
        <taxon>Rhabditida</taxon>
        <taxon>Tylenchina</taxon>
        <taxon>Panagrolaimomorpha</taxon>
        <taxon>Strongyloidoidea</taxon>
        <taxon>Steinernematidae</taxon>
        <taxon>Steinernema</taxon>
    </lineage>
</organism>
<dbReference type="WBParaSite" id="L893_g11766.t1">
    <property type="protein sequence ID" value="L893_g11766.t1"/>
    <property type="gene ID" value="L893_g11766"/>
</dbReference>
<evidence type="ECO:0000313" key="2">
    <source>
        <dbReference type="Proteomes" id="UP000095287"/>
    </source>
</evidence>
<dbReference type="Proteomes" id="UP000095287">
    <property type="component" value="Unplaced"/>
</dbReference>
<dbReference type="AlphaFoldDB" id="A0A1I7Y1R3"/>
<sequence>LDELARTERVREQPALAIVDPLAVEQQRLVLVLDTLGDHPQLQGVGHADDVRGHAAAGRVVPQGIDERLVDLQAVHRQGLQVGQAAIAGTEVVDQHLVPHRPQGLQVVPRHHHVDQPALGDLEGNLAGRHMVQGQQARRHPADARHHHIARRQVHRDIQLAVGAQQLAQLFEHTLQHEVGDLADLPGVLRQRDEQVGAGVRESARPWRSSARFRAAAPGAWPRRGWPAATGLHSPWPQAWPAARVDRGGDATWQGQATSRIIPLNTMRYSNCRTNQPARWAVPLSAGCSAPAESRQSGHPAGRRTAVAESASGTLPVHAGCSRPARRSARWRSQSAPVAAGTR</sequence>
<reference evidence="3" key="1">
    <citation type="submission" date="2016-11" db="UniProtKB">
        <authorList>
            <consortium name="WormBaseParasite"/>
        </authorList>
    </citation>
    <scope>IDENTIFICATION</scope>
</reference>
<feature type="region of interest" description="Disordered" evidence="1">
    <location>
        <begin position="289"/>
        <end position="343"/>
    </location>
</feature>
<name>A0A1I7Y1R3_9BILA</name>
<evidence type="ECO:0000313" key="3">
    <source>
        <dbReference type="WBParaSite" id="L893_g11766.t1"/>
    </source>
</evidence>
<protein>
    <submittedName>
        <fullName evidence="3">Phenol hydroxylase</fullName>
    </submittedName>
</protein>
<accession>A0A1I7Y1R3</accession>
<proteinExistence type="predicted"/>